<dbReference type="PANTHER" id="PTHR11638:SF18">
    <property type="entry name" value="HEAT SHOCK PROTEIN 104"/>
    <property type="match status" value="1"/>
</dbReference>
<dbReference type="InterPro" id="IPR003959">
    <property type="entry name" value="ATPase_AAA_core"/>
</dbReference>
<evidence type="ECO:0000256" key="1">
    <source>
        <dbReference type="ARBA" id="ARBA00022741"/>
    </source>
</evidence>
<gene>
    <name evidence="4" type="ORF">RHGRI_003220</name>
</gene>
<keyword evidence="2" id="KW-0067">ATP-binding</keyword>
<dbReference type="GO" id="GO:0016887">
    <property type="term" value="F:ATP hydrolysis activity"/>
    <property type="evidence" value="ECO:0007669"/>
    <property type="project" value="InterPro"/>
</dbReference>
<dbReference type="PRINTS" id="PR00300">
    <property type="entry name" value="CLPPROTEASEA"/>
</dbReference>
<reference evidence="4" key="1">
    <citation type="submission" date="2020-08" db="EMBL/GenBank/DDBJ databases">
        <title>Plant Genome Project.</title>
        <authorList>
            <person name="Zhang R.-G."/>
        </authorList>
    </citation>
    <scope>NUCLEOTIDE SEQUENCE</scope>
    <source>
        <strain evidence="4">WSP0</strain>
        <tissue evidence="4">Leaf</tissue>
    </source>
</reference>
<keyword evidence="1" id="KW-0547">Nucleotide-binding</keyword>
<evidence type="ECO:0000259" key="3">
    <source>
        <dbReference type="Pfam" id="PF07724"/>
    </source>
</evidence>
<dbReference type="Gene3D" id="3.40.50.300">
    <property type="entry name" value="P-loop containing nucleotide triphosphate hydrolases"/>
    <property type="match status" value="1"/>
</dbReference>
<dbReference type="PANTHER" id="PTHR11638">
    <property type="entry name" value="ATP-DEPENDENT CLP PROTEASE"/>
    <property type="match status" value="1"/>
</dbReference>
<comment type="caution">
    <text evidence="4">The sequence shown here is derived from an EMBL/GenBank/DDBJ whole genome shotgun (WGS) entry which is preliminary data.</text>
</comment>
<dbReference type="Pfam" id="PF07724">
    <property type="entry name" value="AAA_2"/>
    <property type="match status" value="1"/>
</dbReference>
<dbReference type="SUPFAM" id="SSF52540">
    <property type="entry name" value="P-loop containing nucleoside triphosphate hydrolases"/>
    <property type="match status" value="1"/>
</dbReference>
<dbReference type="InterPro" id="IPR050130">
    <property type="entry name" value="ClpA_ClpB"/>
</dbReference>
<dbReference type="AlphaFoldDB" id="A0AAV6L445"/>
<feature type="domain" description="ATPase AAA-type core" evidence="3">
    <location>
        <begin position="196"/>
        <end position="325"/>
    </location>
</feature>
<proteinExistence type="predicted"/>
<organism evidence="4 5">
    <name type="scientific">Rhododendron griersonianum</name>
    <dbReference type="NCBI Taxonomy" id="479676"/>
    <lineage>
        <taxon>Eukaryota</taxon>
        <taxon>Viridiplantae</taxon>
        <taxon>Streptophyta</taxon>
        <taxon>Embryophyta</taxon>
        <taxon>Tracheophyta</taxon>
        <taxon>Spermatophyta</taxon>
        <taxon>Magnoliopsida</taxon>
        <taxon>eudicotyledons</taxon>
        <taxon>Gunneridae</taxon>
        <taxon>Pentapetalae</taxon>
        <taxon>asterids</taxon>
        <taxon>Ericales</taxon>
        <taxon>Ericaceae</taxon>
        <taxon>Ericoideae</taxon>
        <taxon>Rhodoreae</taxon>
        <taxon>Rhododendron</taxon>
    </lineage>
</organism>
<dbReference type="GO" id="GO:0005524">
    <property type="term" value="F:ATP binding"/>
    <property type="evidence" value="ECO:0007669"/>
    <property type="project" value="UniProtKB-KW"/>
</dbReference>
<dbReference type="GO" id="GO:0005737">
    <property type="term" value="C:cytoplasm"/>
    <property type="evidence" value="ECO:0007669"/>
    <property type="project" value="TreeGrafter"/>
</dbReference>
<protein>
    <recommendedName>
        <fullName evidence="3">ATPase AAA-type core domain-containing protein</fullName>
    </recommendedName>
</protein>
<accession>A0AAV6L445</accession>
<evidence type="ECO:0000256" key="2">
    <source>
        <dbReference type="ARBA" id="ARBA00022840"/>
    </source>
</evidence>
<dbReference type="EMBL" id="JACTNZ010000002">
    <property type="protein sequence ID" value="KAG5559855.1"/>
    <property type="molecule type" value="Genomic_DNA"/>
</dbReference>
<evidence type="ECO:0000313" key="5">
    <source>
        <dbReference type="Proteomes" id="UP000823749"/>
    </source>
</evidence>
<dbReference type="InterPro" id="IPR027417">
    <property type="entry name" value="P-loop_NTPase"/>
</dbReference>
<evidence type="ECO:0000313" key="4">
    <source>
        <dbReference type="EMBL" id="KAG5559855.1"/>
    </source>
</evidence>
<sequence length="628" mass="69954">MESREALLQSKAADLLEKACGTLRFRLDAGEVDEDEKSLDADEYKLVRSCVEIHEIKKEKDPDREAWLHHELRDSMDNWDCYFNKWKPFPKKQHKRSPEILVKEAQLLQGLLQELLSCLPNNGSLHSSIRTDRWNEMVRQLDVLVTLNSNGFDKKFQQFITVGPKLIAKVASSETGFPASWLLHSSLKPPVDDLAIGSFLFLCGHRHDGPELAEALTEELFEGKGSLIYFDLSKYTEPDSVSRLLGVPTSQGELGSSGELTDALEKNPFSIVLFSNIDAASVSVVDMVTEISRCGRLTNSQGKTIDFTKTLIIMTSTIGVDKEVSFACNCFRMVEECPIKELLNLHPEESKHRCSTFSRLKEGGEKLVKVWLEENLVPVLQLMCGKGEIKDNYIIYIDTLVGTQELSYRLVKLEDFFEEQALKQVVQRGMKEEVDLSLGDGGSKRAKKGVESLKAQLHNGLWGQATNIVAKAAKMIMDAPHYLPSLPVAAFLFLGLTTSSKEKIIGDLAENFVADDGAKLLFTIDLSEYTDLNSLSRLTDTLSGMFIDHRGRTVGFRDTIVIISSDAGNKGIFSRLVGHASQNILDSDTKQDGDSVGDPPEEYKSEDIVIRDLSKKLSVYDGSSCILV</sequence>
<name>A0AAV6L445_9ERIC</name>
<dbReference type="InterPro" id="IPR001270">
    <property type="entry name" value="ClpA/B"/>
</dbReference>
<dbReference type="Proteomes" id="UP000823749">
    <property type="component" value="Chromosome 2"/>
</dbReference>
<dbReference type="GO" id="GO:0034605">
    <property type="term" value="P:cellular response to heat"/>
    <property type="evidence" value="ECO:0007669"/>
    <property type="project" value="TreeGrafter"/>
</dbReference>
<keyword evidence="5" id="KW-1185">Reference proteome</keyword>